<organism evidence="2 3">
    <name type="scientific">Pristionchus entomophagus</name>
    <dbReference type="NCBI Taxonomy" id="358040"/>
    <lineage>
        <taxon>Eukaryota</taxon>
        <taxon>Metazoa</taxon>
        <taxon>Ecdysozoa</taxon>
        <taxon>Nematoda</taxon>
        <taxon>Chromadorea</taxon>
        <taxon>Rhabditida</taxon>
        <taxon>Rhabditina</taxon>
        <taxon>Diplogasteromorpha</taxon>
        <taxon>Diplogasteroidea</taxon>
        <taxon>Neodiplogasteridae</taxon>
        <taxon>Pristionchus</taxon>
    </lineage>
</organism>
<proteinExistence type="predicted"/>
<feature type="non-terminal residue" evidence="2">
    <location>
        <position position="1"/>
    </location>
</feature>
<dbReference type="EMBL" id="BTSX01000006">
    <property type="protein sequence ID" value="GMT06403.1"/>
    <property type="molecule type" value="Genomic_DNA"/>
</dbReference>
<accession>A0AAV5UJ91</accession>
<keyword evidence="1" id="KW-0732">Signal</keyword>
<dbReference type="Proteomes" id="UP001432027">
    <property type="component" value="Unassembled WGS sequence"/>
</dbReference>
<evidence type="ECO:0000313" key="2">
    <source>
        <dbReference type="EMBL" id="GMT06403.1"/>
    </source>
</evidence>
<evidence type="ECO:0000313" key="3">
    <source>
        <dbReference type="Proteomes" id="UP001432027"/>
    </source>
</evidence>
<evidence type="ECO:0000256" key="1">
    <source>
        <dbReference type="SAM" id="SignalP"/>
    </source>
</evidence>
<dbReference type="AlphaFoldDB" id="A0AAV5UJ91"/>
<feature type="chain" id="PRO_5044011560" evidence="1">
    <location>
        <begin position="16"/>
        <end position="167"/>
    </location>
</feature>
<gene>
    <name evidence="2" type="ORF">PENTCL1PPCAC_28577</name>
</gene>
<comment type="caution">
    <text evidence="2">The sequence shown here is derived from an EMBL/GenBank/DDBJ whole genome shotgun (WGS) entry which is preliminary data.</text>
</comment>
<name>A0AAV5UJ91_9BILA</name>
<sequence length="167" mass="19954">IRLLLCFIFIMLIDARLRPPMPHGRPINYQLTTILRCFSRHPTTTHIALWEDDSIPFYRRDALIDWKTYHLGSFYEERATAVDLKGLLLDQPWDSITEPYLYIQTNCTHGFYMQEFCLELDVVYREDGINNYHDIPDLFGPDFEGLEDFLKPCDYFQDVDNMREIFK</sequence>
<keyword evidence="3" id="KW-1185">Reference proteome</keyword>
<protein>
    <submittedName>
        <fullName evidence="2">Uncharacterized protein</fullName>
    </submittedName>
</protein>
<reference evidence="2" key="1">
    <citation type="submission" date="2023-10" db="EMBL/GenBank/DDBJ databases">
        <title>Genome assembly of Pristionchus species.</title>
        <authorList>
            <person name="Yoshida K."/>
            <person name="Sommer R.J."/>
        </authorList>
    </citation>
    <scope>NUCLEOTIDE SEQUENCE</scope>
    <source>
        <strain evidence="2">RS0144</strain>
    </source>
</reference>
<feature type="signal peptide" evidence="1">
    <location>
        <begin position="1"/>
        <end position="15"/>
    </location>
</feature>